<dbReference type="AlphaFoldDB" id="A0A7J6LM33"/>
<feature type="compositionally biased region" description="Gly residues" evidence="1">
    <location>
        <begin position="7"/>
        <end position="16"/>
    </location>
</feature>
<dbReference type="EMBL" id="JABANN010000395">
    <property type="protein sequence ID" value="KAF4660297.1"/>
    <property type="molecule type" value="Genomic_DNA"/>
</dbReference>
<accession>A0A7J6LM33</accession>
<dbReference type="Proteomes" id="UP000572268">
    <property type="component" value="Unassembled WGS sequence"/>
</dbReference>
<protein>
    <submittedName>
        <fullName evidence="2">Uncharacterized protein</fullName>
    </submittedName>
</protein>
<evidence type="ECO:0000313" key="3">
    <source>
        <dbReference type="Proteomes" id="UP000572268"/>
    </source>
</evidence>
<feature type="compositionally biased region" description="Low complexity" evidence="1">
    <location>
        <begin position="17"/>
        <end position="36"/>
    </location>
</feature>
<name>A0A7J6LM33_PEROL</name>
<feature type="compositionally biased region" description="Low complexity" evidence="1">
    <location>
        <begin position="44"/>
        <end position="68"/>
    </location>
</feature>
<organism evidence="2 3">
    <name type="scientific">Perkinsus olseni</name>
    <name type="common">Perkinsus atlanticus</name>
    <dbReference type="NCBI Taxonomy" id="32597"/>
    <lineage>
        <taxon>Eukaryota</taxon>
        <taxon>Sar</taxon>
        <taxon>Alveolata</taxon>
        <taxon>Perkinsozoa</taxon>
        <taxon>Perkinsea</taxon>
        <taxon>Perkinsida</taxon>
        <taxon>Perkinsidae</taxon>
        <taxon>Perkinsus</taxon>
    </lineage>
</organism>
<feature type="region of interest" description="Disordered" evidence="1">
    <location>
        <begin position="1"/>
        <end position="72"/>
    </location>
</feature>
<sequence length="253" mass="26813">MDQLLGDNGGNNGGNNNGLVNGNRHDNNNGNNHGNDNNGGGGDNVDNNGGNNRPNNGGNNGNGNVPVLAGGGRAEPIGDDLLRLTTGLDAEPLRRVLDLCSRLGVTTVEILATTAKQEAVCNAITNSLAVTDQIIWGVLCQRATAVHDSPEKVGMVELSGLLANMTRRYGSSPDASLISSRTSVLAKMKKLDEALTMDLMDLHPNRSSSRRPQTAAPSTTYLRTTSSWSRKRRLREVRLAISLSTWSASCVGR</sequence>
<gene>
    <name evidence="2" type="ORF">FOL46_006192</name>
</gene>
<reference evidence="2 3" key="1">
    <citation type="submission" date="2020-04" db="EMBL/GenBank/DDBJ databases">
        <title>Perkinsus olseni comparative genomics.</title>
        <authorList>
            <person name="Bogema D.R."/>
        </authorList>
    </citation>
    <scope>NUCLEOTIDE SEQUENCE [LARGE SCALE GENOMIC DNA]</scope>
    <source>
        <strain evidence="2">ATCC PRA-31</strain>
    </source>
</reference>
<comment type="caution">
    <text evidence="2">The sequence shown here is derived from an EMBL/GenBank/DDBJ whole genome shotgun (WGS) entry which is preliminary data.</text>
</comment>
<evidence type="ECO:0000313" key="2">
    <source>
        <dbReference type="EMBL" id="KAF4660297.1"/>
    </source>
</evidence>
<proteinExistence type="predicted"/>
<evidence type="ECO:0000256" key="1">
    <source>
        <dbReference type="SAM" id="MobiDB-lite"/>
    </source>
</evidence>